<gene>
    <name evidence="1" type="ORF">LO80_01300</name>
</gene>
<dbReference type="KEGG" id="frf:LO80_01300"/>
<sequence>MKIEDVKKNVFSMPLCSPTANRIAYKFTNREYFIIDYIADIEILKKFVPEPLKPTGLVKFEFMKMHDANGFGSFNEAGQLIEVELDGKKGLYSHIMLLDNLPSIAAGREIWGFPKKYAHPTLTVDSDTLLGTVKYNSIDVAYGTMGYKYEELDKEAVRKALEETPNYLLKTIPHVNGKDVSICELVKYHVKDVTVKGAWTGPVDLQVFNHVQAALHHLPVKEIVKGSHFIADVTLGFGEVVFDYLK</sequence>
<dbReference type="InterPro" id="IPR023375">
    <property type="entry name" value="ADC_dom_sf"/>
</dbReference>
<dbReference type="HOGENOM" id="CLU_077089_0_0_6"/>
<dbReference type="Gene3D" id="2.40.400.10">
    <property type="entry name" value="Acetoacetate decarboxylase-like"/>
    <property type="match status" value="1"/>
</dbReference>
<evidence type="ECO:0000313" key="1">
    <source>
        <dbReference type="EMBL" id="AIT08742.1"/>
    </source>
</evidence>
<dbReference type="AlphaFoldDB" id="A0A097EME5"/>
<organism evidence="1 2">
    <name type="scientific">Candidatus Francisella endociliophora</name>
    <dbReference type="NCBI Taxonomy" id="653937"/>
    <lineage>
        <taxon>Bacteria</taxon>
        <taxon>Pseudomonadati</taxon>
        <taxon>Pseudomonadota</taxon>
        <taxon>Gammaproteobacteria</taxon>
        <taxon>Thiotrichales</taxon>
        <taxon>Francisellaceae</taxon>
        <taxon>Francisella</taxon>
    </lineage>
</organism>
<proteinExistence type="predicted"/>
<accession>A0A097EME5</accession>
<dbReference type="Pfam" id="PF06314">
    <property type="entry name" value="ADC"/>
    <property type="match status" value="1"/>
</dbReference>
<dbReference type="SUPFAM" id="SSF160104">
    <property type="entry name" value="Acetoacetate decarboxylase-like"/>
    <property type="match status" value="1"/>
</dbReference>
<keyword evidence="1" id="KW-0456">Lyase</keyword>
<dbReference type="EMBL" id="CP009574">
    <property type="protein sequence ID" value="AIT08742.1"/>
    <property type="molecule type" value="Genomic_DNA"/>
</dbReference>
<reference evidence="1 2" key="1">
    <citation type="submission" date="2014-10" db="EMBL/GenBank/DDBJ databases">
        <title>Whole genome sequence of Francisella endociliophora strain FSC1006, isolated from a laboratory culture of the marine ciliate Euplotes raikovi.</title>
        <authorList>
            <person name="Granberg M."/>
            <person name="Backman S."/>
            <person name="Lundmark E."/>
            <person name="Nilsson E."/>
            <person name="Karlsson E."/>
            <person name="Thelaus J."/>
            <person name="Ohrman C."/>
            <person name="Larkeryd A."/>
            <person name="Stenberg P."/>
        </authorList>
    </citation>
    <scope>NUCLEOTIDE SEQUENCE [LARGE SCALE GENOMIC DNA]</scope>
    <source>
        <strain evidence="1 2">FSC1006</strain>
    </source>
</reference>
<dbReference type="NCBIfam" id="NF002614">
    <property type="entry name" value="PRK02265.1"/>
    <property type="match status" value="1"/>
</dbReference>
<dbReference type="OrthoDB" id="1633687at2"/>
<evidence type="ECO:0000313" key="2">
    <source>
        <dbReference type="Proteomes" id="UP000029672"/>
    </source>
</evidence>
<dbReference type="Proteomes" id="UP000029672">
    <property type="component" value="Chromosome"/>
</dbReference>
<dbReference type="RefSeq" id="WP_040007828.1">
    <property type="nucleotide sequence ID" value="NZ_CP009574.1"/>
</dbReference>
<name>A0A097EME5_9GAMM</name>
<dbReference type="GO" id="GO:0047602">
    <property type="term" value="F:acetoacetate decarboxylase activity"/>
    <property type="evidence" value="ECO:0007669"/>
    <property type="project" value="UniProtKB-EC"/>
</dbReference>
<keyword evidence="2" id="KW-1185">Reference proteome</keyword>
<dbReference type="InterPro" id="IPR010451">
    <property type="entry name" value="Acetoacetate_decarboxylase"/>
</dbReference>
<dbReference type="EC" id="4.1.1.4" evidence="1"/>
<dbReference type="eggNOG" id="COG4689">
    <property type="taxonomic scope" value="Bacteria"/>
</dbReference>
<dbReference type="STRING" id="1547445.LO80_01300"/>
<protein>
    <submittedName>
        <fullName evidence="1">Acetoacetate decarboxylase</fullName>
        <ecNumber evidence="1">4.1.1.4</ecNumber>
    </submittedName>
</protein>